<reference evidence="4 5" key="1">
    <citation type="submission" date="2016-07" db="EMBL/GenBank/DDBJ databases">
        <title>Comparative genomics of the Campylobacter concisus group.</title>
        <authorList>
            <person name="Miller W.G."/>
            <person name="Yee E."/>
            <person name="Chapman M.H."/>
            <person name="Huynh S."/>
            <person name="Bono J.L."/>
            <person name="On S.L.W."/>
            <person name="StLeger J."/>
            <person name="Foster G."/>
            <person name="Parker C.T."/>
        </authorList>
    </citation>
    <scope>NUCLEOTIDE SEQUENCE [LARGE SCALE GENOMIC DNA]</scope>
    <source>
        <strain evidence="4 5">CCUG 21559</strain>
    </source>
</reference>
<proteinExistence type="predicted"/>
<dbReference type="NCBIfam" id="NF003952">
    <property type="entry name" value="PRK05450.1-5"/>
    <property type="match status" value="1"/>
</dbReference>
<dbReference type="PANTHER" id="PTHR42866:SF2">
    <property type="entry name" value="3-DEOXY-MANNO-OCTULOSONATE CYTIDYLYLTRANSFERASE, MITOCHONDRIAL"/>
    <property type="match status" value="1"/>
</dbReference>
<dbReference type="SUPFAM" id="SSF53448">
    <property type="entry name" value="Nucleotide-diphospho-sugar transferases"/>
    <property type="match status" value="1"/>
</dbReference>
<dbReference type="NCBIfam" id="TIGR00466">
    <property type="entry name" value="kdsB"/>
    <property type="match status" value="1"/>
</dbReference>
<dbReference type="InterPro" id="IPR004528">
    <property type="entry name" value="KdsB"/>
</dbReference>
<dbReference type="RefSeq" id="WP_171993878.1">
    <property type="nucleotide sequence ID" value="NZ_CP012542.1"/>
</dbReference>
<evidence type="ECO:0000313" key="4">
    <source>
        <dbReference type="EMBL" id="QCD44965.1"/>
    </source>
</evidence>
<keyword evidence="1 4" id="KW-0808">Transferase</keyword>
<dbReference type="GO" id="GO:0008690">
    <property type="term" value="F:3-deoxy-manno-octulosonate cytidylyltransferase activity"/>
    <property type="evidence" value="ECO:0007669"/>
    <property type="project" value="UniProtKB-EC"/>
</dbReference>
<accession>A0A6G5QGZ9</accession>
<keyword evidence="3" id="KW-0448">Lipopolysaccharide biosynthesis</keyword>
<dbReference type="EC" id="2.7.7.38" evidence="4"/>
<organism evidence="4 5">
    <name type="scientific">Campylobacter mucosalis CCUG 21559</name>
    <dbReference type="NCBI Taxonomy" id="1032067"/>
    <lineage>
        <taxon>Bacteria</taxon>
        <taxon>Pseudomonadati</taxon>
        <taxon>Campylobacterota</taxon>
        <taxon>Epsilonproteobacteria</taxon>
        <taxon>Campylobacterales</taxon>
        <taxon>Campylobacteraceae</taxon>
        <taxon>Campylobacter</taxon>
    </lineage>
</organism>
<dbReference type="InterPro" id="IPR003329">
    <property type="entry name" value="Cytidylyl_trans"/>
</dbReference>
<evidence type="ECO:0000313" key="5">
    <source>
        <dbReference type="Proteomes" id="UP000503264"/>
    </source>
</evidence>
<protein>
    <submittedName>
        <fullName evidence="4">3-deoxy-D-manno-octulosonate cytidylyltransferase</fullName>
        <ecNumber evidence="4">2.7.7.38</ecNumber>
    </submittedName>
</protein>
<keyword evidence="5" id="KW-1185">Reference proteome</keyword>
<evidence type="ECO:0000256" key="2">
    <source>
        <dbReference type="ARBA" id="ARBA00022695"/>
    </source>
</evidence>
<dbReference type="GO" id="GO:0005829">
    <property type="term" value="C:cytosol"/>
    <property type="evidence" value="ECO:0007669"/>
    <property type="project" value="TreeGrafter"/>
</dbReference>
<dbReference type="InterPro" id="IPR029044">
    <property type="entry name" value="Nucleotide-diphossugar_trans"/>
</dbReference>
<dbReference type="Gene3D" id="3.90.550.10">
    <property type="entry name" value="Spore Coat Polysaccharide Biosynthesis Protein SpsA, Chain A"/>
    <property type="match status" value="1"/>
</dbReference>
<dbReference type="EMBL" id="CP012542">
    <property type="protein sequence ID" value="QCD44965.1"/>
    <property type="molecule type" value="Genomic_DNA"/>
</dbReference>
<keyword evidence="2 4" id="KW-0548">Nucleotidyltransferase</keyword>
<dbReference type="GO" id="GO:0009103">
    <property type="term" value="P:lipopolysaccharide biosynthetic process"/>
    <property type="evidence" value="ECO:0007669"/>
    <property type="project" value="UniProtKB-KW"/>
</dbReference>
<dbReference type="Proteomes" id="UP000503264">
    <property type="component" value="Chromosome"/>
</dbReference>
<dbReference type="Pfam" id="PF02348">
    <property type="entry name" value="CTP_transf_3"/>
    <property type="match status" value="1"/>
</dbReference>
<dbReference type="AlphaFoldDB" id="A0A6G5QGZ9"/>
<evidence type="ECO:0000256" key="3">
    <source>
        <dbReference type="ARBA" id="ARBA00022985"/>
    </source>
</evidence>
<dbReference type="CDD" id="cd02517">
    <property type="entry name" value="CMP-KDO-Synthetase"/>
    <property type="match status" value="1"/>
</dbReference>
<gene>
    <name evidence="4" type="primary">kdsB</name>
    <name evidence="4" type="ORF">CMUC_1195</name>
</gene>
<evidence type="ECO:0000256" key="1">
    <source>
        <dbReference type="ARBA" id="ARBA00022679"/>
    </source>
</evidence>
<dbReference type="PANTHER" id="PTHR42866">
    <property type="entry name" value="3-DEOXY-MANNO-OCTULOSONATE CYTIDYLYLTRANSFERASE"/>
    <property type="match status" value="1"/>
</dbReference>
<name>A0A6G5QGZ9_9BACT</name>
<sequence length="236" mass="26686">MIIIPARLGSTRFKDKILCDIGGVPMFVATARRVSVCDEVVIAVDDKRVLNIANEYGLRAVMTDISHQSGTDRIRQACEILNLKDSELIINVQADEPFIEPENISKFRSFCQSKSDEAFMFSCYKITKNELVDEPNLVKVVTDNSSFALYFSRSRLPFNRAPFDAYKAHLGIYGYSVKSLKEFCDLPYSVLENTEKLEQLRALEAGKKIAMLEIVSESIGIDSKEDLERAKEKFGF</sequence>